<dbReference type="Pfam" id="PF00378">
    <property type="entry name" value="ECH_1"/>
    <property type="match status" value="1"/>
</dbReference>
<dbReference type="SUPFAM" id="SSF48179">
    <property type="entry name" value="6-phosphogluconate dehydrogenase C-terminal domain-like"/>
    <property type="match status" value="2"/>
</dbReference>
<evidence type="ECO:0000313" key="10">
    <source>
        <dbReference type="EMBL" id="TDH58650.1"/>
    </source>
</evidence>
<dbReference type="SUPFAM" id="SSF52096">
    <property type="entry name" value="ClpP/crotonase"/>
    <property type="match status" value="1"/>
</dbReference>
<dbReference type="Pfam" id="PF02737">
    <property type="entry name" value="3HCDH_N"/>
    <property type="match status" value="1"/>
</dbReference>
<evidence type="ECO:0000256" key="5">
    <source>
        <dbReference type="ARBA" id="ARBA00023027"/>
    </source>
</evidence>
<comment type="catalytic activity">
    <reaction evidence="7">
        <text>a (3S)-3-hydroxyacyl-CoA + NAD(+) = a 3-oxoacyl-CoA + NADH + H(+)</text>
        <dbReference type="Rhea" id="RHEA:22432"/>
        <dbReference type="ChEBI" id="CHEBI:15378"/>
        <dbReference type="ChEBI" id="CHEBI:57318"/>
        <dbReference type="ChEBI" id="CHEBI:57540"/>
        <dbReference type="ChEBI" id="CHEBI:57945"/>
        <dbReference type="ChEBI" id="CHEBI:90726"/>
        <dbReference type="EC" id="1.1.1.35"/>
    </reaction>
</comment>
<dbReference type="GO" id="GO:0070403">
    <property type="term" value="F:NAD+ binding"/>
    <property type="evidence" value="ECO:0007669"/>
    <property type="project" value="InterPro"/>
</dbReference>
<evidence type="ECO:0000256" key="7">
    <source>
        <dbReference type="ARBA" id="ARBA00049556"/>
    </source>
</evidence>
<dbReference type="InterPro" id="IPR029045">
    <property type="entry name" value="ClpP/crotonase-like_dom_sf"/>
</dbReference>
<dbReference type="Gene3D" id="1.10.1040.50">
    <property type="match status" value="1"/>
</dbReference>
<evidence type="ECO:0000256" key="2">
    <source>
        <dbReference type="ARBA" id="ARBA00022832"/>
    </source>
</evidence>
<dbReference type="Gene3D" id="3.40.50.720">
    <property type="entry name" value="NAD(P)-binding Rossmann-like Domain"/>
    <property type="match status" value="1"/>
</dbReference>
<feature type="domain" description="3-hydroxyacyl-CoA dehydrogenase C-terminal" evidence="8">
    <location>
        <begin position="204"/>
        <end position="305"/>
    </location>
</feature>
<accession>A0A4R5Q713</accession>
<dbReference type="UniPathway" id="UPA00659"/>
<evidence type="ECO:0000259" key="9">
    <source>
        <dbReference type="Pfam" id="PF02737"/>
    </source>
</evidence>
<dbReference type="PANTHER" id="PTHR48075:SF7">
    <property type="entry name" value="3-HYDROXYACYL-COA DEHYDROGENASE-RELATED"/>
    <property type="match status" value="1"/>
</dbReference>
<sequence length="786" mass="83330">MVETELRAASVPAAQAKPAASPIRKVGVIGAGVMGAGIAAQVANAGVPVVLLDIVPGGAAKATERMLKTDPAPFMQKAAARLVTPGDIEGGLPLLADCDWIVEAIVERPDAKRDLYAKLEAVRKPGSVVSSNTSTIPLSALTQGLGEVFAADFLITHFFNPPRYMRLLEVVQGPATRAEALAAITDFGDRVLGKTVIPCKDRPGFIANRIGGMWMQSAINRAFDLGLTVEEADAVMGRPMGVPKTGVFGLLDLVGIDLMPHVAASMKATLPETDAYVLGLRDNALITRMIAEGRTGRKGKGGFYTREKGAGGESLKRALDLTTGDYRASDKPQLESLALRDLRALAEHPDRGGRYARAVLLDTLAYAAALVPEIADSVADVDAAMRLGYNWKYGPFELIDRVGAAWLARALAEDGRPVPPLLAQVAEGSFYRVQDGALEYFGTDGGYHAVPRPAGVLLLADIKRRAKPLARNGSASLWDLGDGVACLEFHSKMNALDPGTVEMIGKAIAMGRKGGFKALVIHNEGEQFSVGANIGLALFAANIAAWGEIEGLIEQGQKAMRSLRDAPFPVVGAPSGMALGGGCEILLHCDAVQAHAESYIGLVEVGVGLIPGWGGCTTMLRRWAENPRAPKGPMPPVAKAFEMISTAQVAKSAFEAKEMLLLRPTDGITFNRDRLLADAKARALSLVEGYAPPEVKPLRLPGASGRAALAMAVQQQAALGRATPHDVVVCDHLAETLTGGRKDHTEETTEAELHALERRSFMALLKTPATLARVEHMLETGRPLRN</sequence>
<reference evidence="10 11" key="1">
    <citation type="journal article" date="2016" name="J. Microbiol.">
        <title>Dankookia rubra gen. nov., sp. nov., an alphaproteobacterium isolated from sediment of a shallow stream.</title>
        <authorList>
            <person name="Kim W.H."/>
            <person name="Kim D.H."/>
            <person name="Kang K."/>
            <person name="Ahn T.Y."/>
        </authorList>
    </citation>
    <scope>NUCLEOTIDE SEQUENCE [LARGE SCALE GENOMIC DNA]</scope>
    <source>
        <strain evidence="10 11">JCM30602</strain>
    </source>
</reference>
<comment type="pathway">
    <text evidence="1">Lipid metabolism; fatty acid beta-oxidation.</text>
</comment>
<dbReference type="InterPro" id="IPR036291">
    <property type="entry name" value="NAD(P)-bd_dom_sf"/>
</dbReference>
<protein>
    <submittedName>
        <fullName evidence="10">3-hydroxyacyl-CoA dehydrogenase/enoyl-CoA hydratase family protein</fullName>
    </submittedName>
</protein>
<comment type="caution">
    <text evidence="10">The sequence shown here is derived from an EMBL/GenBank/DDBJ whole genome shotgun (WGS) entry which is preliminary data.</text>
</comment>
<dbReference type="CDD" id="cd06558">
    <property type="entry name" value="crotonase-like"/>
    <property type="match status" value="1"/>
</dbReference>
<dbReference type="PANTHER" id="PTHR48075">
    <property type="entry name" value="3-HYDROXYACYL-COA DEHYDROGENASE FAMILY PROTEIN"/>
    <property type="match status" value="1"/>
</dbReference>
<name>A0A4R5Q713_9PROT</name>
<keyword evidence="4" id="KW-0560">Oxidoreductase</keyword>
<keyword evidence="11" id="KW-1185">Reference proteome</keyword>
<dbReference type="InterPro" id="IPR008927">
    <property type="entry name" value="6-PGluconate_DH-like_C_sf"/>
</dbReference>
<proteinExistence type="predicted"/>
<organism evidence="10 11">
    <name type="scientific">Dankookia rubra</name>
    <dbReference type="NCBI Taxonomy" id="1442381"/>
    <lineage>
        <taxon>Bacteria</taxon>
        <taxon>Pseudomonadati</taxon>
        <taxon>Pseudomonadota</taxon>
        <taxon>Alphaproteobacteria</taxon>
        <taxon>Acetobacterales</taxon>
        <taxon>Roseomonadaceae</taxon>
        <taxon>Dankookia</taxon>
    </lineage>
</organism>
<evidence type="ECO:0000259" key="8">
    <source>
        <dbReference type="Pfam" id="PF00725"/>
    </source>
</evidence>
<evidence type="ECO:0000256" key="4">
    <source>
        <dbReference type="ARBA" id="ARBA00023002"/>
    </source>
</evidence>
<dbReference type="AlphaFoldDB" id="A0A4R5Q713"/>
<dbReference type="Gene3D" id="3.90.226.10">
    <property type="entry name" value="2-enoyl-CoA Hydratase, Chain A, domain 1"/>
    <property type="match status" value="1"/>
</dbReference>
<dbReference type="GO" id="GO:0006635">
    <property type="term" value="P:fatty acid beta-oxidation"/>
    <property type="evidence" value="ECO:0007669"/>
    <property type="project" value="UniProtKB-UniPathway"/>
</dbReference>
<evidence type="ECO:0000256" key="6">
    <source>
        <dbReference type="ARBA" id="ARBA00023098"/>
    </source>
</evidence>
<keyword evidence="5" id="KW-0520">NAD</keyword>
<keyword evidence="6" id="KW-0443">Lipid metabolism</keyword>
<evidence type="ECO:0000313" key="11">
    <source>
        <dbReference type="Proteomes" id="UP000295096"/>
    </source>
</evidence>
<dbReference type="EMBL" id="SMSJ01000105">
    <property type="protein sequence ID" value="TDH58650.1"/>
    <property type="molecule type" value="Genomic_DNA"/>
</dbReference>
<gene>
    <name evidence="10" type="ORF">E2C06_31475</name>
</gene>
<feature type="domain" description="3-hydroxyacyl-CoA dehydrogenase NAD binding" evidence="9">
    <location>
        <begin position="25"/>
        <end position="201"/>
    </location>
</feature>
<evidence type="ECO:0000256" key="1">
    <source>
        <dbReference type="ARBA" id="ARBA00005005"/>
    </source>
</evidence>
<dbReference type="InterPro" id="IPR006108">
    <property type="entry name" value="3HC_DH_C"/>
</dbReference>
<feature type="domain" description="3-hydroxyacyl-CoA dehydrogenase C-terminal" evidence="8">
    <location>
        <begin position="358"/>
        <end position="411"/>
    </location>
</feature>
<dbReference type="OrthoDB" id="9803287at2"/>
<keyword evidence="3" id="KW-0442">Lipid degradation</keyword>
<dbReference type="GO" id="GO:0003857">
    <property type="term" value="F:(3S)-3-hydroxyacyl-CoA dehydrogenase (NAD+) activity"/>
    <property type="evidence" value="ECO:0007669"/>
    <property type="project" value="UniProtKB-EC"/>
</dbReference>
<dbReference type="Pfam" id="PF00725">
    <property type="entry name" value="3HCDH"/>
    <property type="match status" value="2"/>
</dbReference>
<evidence type="ECO:0000256" key="3">
    <source>
        <dbReference type="ARBA" id="ARBA00022963"/>
    </source>
</evidence>
<keyword evidence="2" id="KW-0276">Fatty acid metabolism</keyword>
<dbReference type="InterPro" id="IPR001753">
    <property type="entry name" value="Enoyl-CoA_hydra/iso"/>
</dbReference>
<dbReference type="InterPro" id="IPR006176">
    <property type="entry name" value="3-OHacyl-CoA_DH_NAD-bd"/>
</dbReference>
<dbReference type="SUPFAM" id="SSF51735">
    <property type="entry name" value="NAD(P)-binding Rossmann-fold domains"/>
    <property type="match status" value="1"/>
</dbReference>
<dbReference type="Proteomes" id="UP000295096">
    <property type="component" value="Unassembled WGS sequence"/>
</dbReference>